<protein>
    <submittedName>
        <fullName evidence="1">Uncharacterized protein</fullName>
    </submittedName>
</protein>
<organism evidence="1 2">
    <name type="scientific">Akkermansia massiliensis</name>
    <dbReference type="NCBI Taxonomy" id="2927224"/>
    <lineage>
        <taxon>Bacteria</taxon>
        <taxon>Pseudomonadati</taxon>
        <taxon>Verrucomicrobiota</taxon>
        <taxon>Verrucomicrobiia</taxon>
        <taxon>Verrucomicrobiales</taxon>
        <taxon>Akkermansiaceae</taxon>
        <taxon>Akkermansia</taxon>
    </lineage>
</organism>
<dbReference type="RefSeq" id="WP_180975284.1">
    <property type="nucleotide sequence ID" value="NZ_CP072027.1"/>
</dbReference>
<sequence>MPHKGHSRCGTATEAASEFIPAGLTARAMRDGANNSKDRMAHAGSHTFLVIQLLRHERHAERMQFIAVLP</sequence>
<accession>A0ABT0R3V9</accession>
<dbReference type="EMBL" id="JAMGSI010000001">
    <property type="protein sequence ID" value="MCL6655795.1"/>
    <property type="molecule type" value="Genomic_DNA"/>
</dbReference>
<keyword evidence="2" id="KW-1185">Reference proteome</keyword>
<dbReference type="Proteomes" id="UP001202031">
    <property type="component" value="Unassembled WGS sequence"/>
</dbReference>
<name>A0ABT0R3V9_9BACT</name>
<dbReference type="GeneID" id="84022311"/>
<proteinExistence type="predicted"/>
<gene>
    <name evidence="1" type="ORF">M8N44_00480</name>
</gene>
<evidence type="ECO:0000313" key="1">
    <source>
        <dbReference type="EMBL" id="MCL6655795.1"/>
    </source>
</evidence>
<comment type="caution">
    <text evidence="1">The sequence shown here is derived from an EMBL/GenBank/DDBJ whole genome shotgun (WGS) entry which is preliminary data.</text>
</comment>
<reference evidence="1 2" key="1">
    <citation type="submission" date="2022-03" db="EMBL/GenBank/DDBJ databases">
        <title>Taxonomic description of new species and reclassification of some bacterial strains.</title>
        <authorList>
            <person name="Ndongo S."/>
        </authorList>
    </citation>
    <scope>NUCLEOTIDE SEQUENCE [LARGE SCALE GENOMIC DNA]</scope>
    <source>
        <strain evidence="1 2">Marseille-P6666</strain>
    </source>
</reference>
<evidence type="ECO:0000313" key="2">
    <source>
        <dbReference type="Proteomes" id="UP001202031"/>
    </source>
</evidence>